<dbReference type="PANTHER" id="PTHR47260">
    <property type="entry name" value="UPF0644 PROTEIN PB2B4.06"/>
    <property type="match status" value="1"/>
</dbReference>
<dbReference type="PANTHER" id="PTHR47260:SF1">
    <property type="entry name" value="UPF0644 PROTEIN PB2B4.06"/>
    <property type="match status" value="1"/>
</dbReference>
<organism evidence="2 3">
    <name type="scientific">Penicilliopsis zonata CBS 506.65</name>
    <dbReference type="NCBI Taxonomy" id="1073090"/>
    <lineage>
        <taxon>Eukaryota</taxon>
        <taxon>Fungi</taxon>
        <taxon>Dikarya</taxon>
        <taxon>Ascomycota</taxon>
        <taxon>Pezizomycotina</taxon>
        <taxon>Eurotiomycetes</taxon>
        <taxon>Eurotiomycetidae</taxon>
        <taxon>Eurotiales</taxon>
        <taxon>Aspergillaceae</taxon>
        <taxon>Penicilliopsis</taxon>
    </lineage>
</organism>
<dbReference type="OrthoDB" id="506431at2759"/>
<protein>
    <recommendedName>
        <fullName evidence="1">Thioesterase domain-containing protein</fullName>
    </recommendedName>
</protein>
<feature type="domain" description="Thioesterase" evidence="1">
    <location>
        <begin position="173"/>
        <end position="250"/>
    </location>
</feature>
<dbReference type="EMBL" id="KV878354">
    <property type="protein sequence ID" value="OJJ43102.1"/>
    <property type="molecule type" value="Genomic_DNA"/>
</dbReference>
<dbReference type="Pfam" id="PF03061">
    <property type="entry name" value="4HBT"/>
    <property type="match status" value="1"/>
</dbReference>
<dbReference type="VEuPathDB" id="FungiDB:ASPZODRAFT_74919"/>
<dbReference type="GeneID" id="34616467"/>
<dbReference type="InterPro" id="IPR052061">
    <property type="entry name" value="PTE-AB_protein"/>
</dbReference>
<dbReference type="InterPro" id="IPR029069">
    <property type="entry name" value="HotDog_dom_sf"/>
</dbReference>
<accession>A0A1L9S7F9</accession>
<proteinExistence type="predicted"/>
<gene>
    <name evidence="2" type="ORF">ASPZODRAFT_74919</name>
</gene>
<dbReference type="InterPro" id="IPR006683">
    <property type="entry name" value="Thioestr_dom"/>
</dbReference>
<dbReference type="RefSeq" id="XP_022577612.1">
    <property type="nucleotide sequence ID" value="XM_022730003.1"/>
</dbReference>
<dbReference type="STRING" id="1073090.A0A1L9S7F9"/>
<evidence type="ECO:0000313" key="2">
    <source>
        <dbReference type="EMBL" id="OJJ43102.1"/>
    </source>
</evidence>
<dbReference type="AlphaFoldDB" id="A0A1L9S7F9"/>
<keyword evidence="3" id="KW-1185">Reference proteome</keyword>
<dbReference type="SUPFAM" id="SSF54637">
    <property type="entry name" value="Thioesterase/thiol ester dehydrase-isomerase"/>
    <property type="match status" value="1"/>
</dbReference>
<dbReference type="CDD" id="cd03443">
    <property type="entry name" value="PaaI_thioesterase"/>
    <property type="match status" value="1"/>
</dbReference>
<sequence>MAVVRRALQSRIACAARPPALTPPLGVQRFSPKCYSSSVTATRAAEQPSRWPRRFFYATVFASLGLACGKWMDSKVSAPPVPGSEEDARELEAIKRVFETGLPFVKDLRDHPDYVECGVYENYTDEQRMHRLTSGSLRGSRGVALQKVFWNEKEKSAIGVAFLGPGLEGWPTVVHGGALATVIDEHLGRIAVRHFPERTGVTANLTINYRAPVYSDSFYTFHTTIDHERSTDRKAFALVEVRDLTGKLCAEATGIFVVPKTLKLNRIGENF</sequence>
<reference evidence="3" key="1">
    <citation type="journal article" date="2017" name="Genome Biol.">
        <title>Comparative genomics reveals high biological diversity and specific adaptations in the industrially and medically important fungal genus Aspergillus.</title>
        <authorList>
            <person name="de Vries R.P."/>
            <person name="Riley R."/>
            <person name="Wiebenga A."/>
            <person name="Aguilar-Osorio G."/>
            <person name="Amillis S."/>
            <person name="Uchima C.A."/>
            <person name="Anderluh G."/>
            <person name="Asadollahi M."/>
            <person name="Askin M."/>
            <person name="Barry K."/>
            <person name="Battaglia E."/>
            <person name="Bayram O."/>
            <person name="Benocci T."/>
            <person name="Braus-Stromeyer S.A."/>
            <person name="Caldana C."/>
            <person name="Canovas D."/>
            <person name="Cerqueira G.C."/>
            <person name="Chen F."/>
            <person name="Chen W."/>
            <person name="Choi C."/>
            <person name="Clum A."/>
            <person name="Dos Santos R.A."/>
            <person name="Damasio A.R."/>
            <person name="Diallinas G."/>
            <person name="Emri T."/>
            <person name="Fekete E."/>
            <person name="Flipphi M."/>
            <person name="Freyberg S."/>
            <person name="Gallo A."/>
            <person name="Gournas C."/>
            <person name="Habgood R."/>
            <person name="Hainaut M."/>
            <person name="Harispe M.L."/>
            <person name="Henrissat B."/>
            <person name="Hilden K.S."/>
            <person name="Hope R."/>
            <person name="Hossain A."/>
            <person name="Karabika E."/>
            <person name="Karaffa L."/>
            <person name="Karanyi Z."/>
            <person name="Krasevec N."/>
            <person name="Kuo A."/>
            <person name="Kusch H."/>
            <person name="LaButti K."/>
            <person name="Lagendijk E.L."/>
            <person name="Lapidus A."/>
            <person name="Levasseur A."/>
            <person name="Lindquist E."/>
            <person name="Lipzen A."/>
            <person name="Logrieco A.F."/>
            <person name="MacCabe A."/>
            <person name="Maekelae M.R."/>
            <person name="Malavazi I."/>
            <person name="Melin P."/>
            <person name="Meyer V."/>
            <person name="Mielnichuk N."/>
            <person name="Miskei M."/>
            <person name="Molnar A.P."/>
            <person name="Mule G."/>
            <person name="Ngan C.Y."/>
            <person name="Orejas M."/>
            <person name="Orosz E."/>
            <person name="Ouedraogo J.P."/>
            <person name="Overkamp K.M."/>
            <person name="Park H.-S."/>
            <person name="Perrone G."/>
            <person name="Piumi F."/>
            <person name="Punt P.J."/>
            <person name="Ram A.F."/>
            <person name="Ramon A."/>
            <person name="Rauscher S."/>
            <person name="Record E."/>
            <person name="Riano-Pachon D.M."/>
            <person name="Robert V."/>
            <person name="Roehrig J."/>
            <person name="Ruller R."/>
            <person name="Salamov A."/>
            <person name="Salih N.S."/>
            <person name="Samson R.A."/>
            <person name="Sandor E."/>
            <person name="Sanguinetti M."/>
            <person name="Schuetze T."/>
            <person name="Sepcic K."/>
            <person name="Shelest E."/>
            <person name="Sherlock G."/>
            <person name="Sophianopoulou V."/>
            <person name="Squina F.M."/>
            <person name="Sun H."/>
            <person name="Susca A."/>
            <person name="Todd R.B."/>
            <person name="Tsang A."/>
            <person name="Unkles S.E."/>
            <person name="van de Wiele N."/>
            <person name="van Rossen-Uffink D."/>
            <person name="Oliveira J.V."/>
            <person name="Vesth T.C."/>
            <person name="Visser J."/>
            <person name="Yu J.-H."/>
            <person name="Zhou M."/>
            <person name="Andersen M.R."/>
            <person name="Archer D.B."/>
            <person name="Baker S.E."/>
            <person name="Benoit I."/>
            <person name="Brakhage A.A."/>
            <person name="Braus G.H."/>
            <person name="Fischer R."/>
            <person name="Frisvad J.C."/>
            <person name="Goldman G.H."/>
            <person name="Houbraken J."/>
            <person name="Oakley B."/>
            <person name="Pocsi I."/>
            <person name="Scazzocchio C."/>
            <person name="Seiboth B."/>
            <person name="vanKuyk P.A."/>
            <person name="Wortman J."/>
            <person name="Dyer P.S."/>
            <person name="Grigoriev I.V."/>
        </authorList>
    </citation>
    <scope>NUCLEOTIDE SEQUENCE [LARGE SCALE GENOMIC DNA]</scope>
    <source>
        <strain evidence="3">CBS 506.65</strain>
    </source>
</reference>
<dbReference type="Proteomes" id="UP000184188">
    <property type="component" value="Unassembled WGS sequence"/>
</dbReference>
<dbReference type="Gene3D" id="3.10.129.10">
    <property type="entry name" value="Hotdog Thioesterase"/>
    <property type="match status" value="1"/>
</dbReference>
<evidence type="ECO:0000259" key="1">
    <source>
        <dbReference type="Pfam" id="PF03061"/>
    </source>
</evidence>
<name>A0A1L9S7F9_9EURO</name>
<evidence type="ECO:0000313" key="3">
    <source>
        <dbReference type="Proteomes" id="UP000184188"/>
    </source>
</evidence>